<reference evidence="1 2" key="1">
    <citation type="journal article" date="2019" name="Commun. Biol.">
        <title>The bagworm genome reveals a unique fibroin gene that provides high tensile strength.</title>
        <authorList>
            <person name="Kono N."/>
            <person name="Nakamura H."/>
            <person name="Ohtoshi R."/>
            <person name="Tomita M."/>
            <person name="Numata K."/>
            <person name="Arakawa K."/>
        </authorList>
    </citation>
    <scope>NUCLEOTIDE SEQUENCE [LARGE SCALE GENOMIC DNA]</scope>
</reference>
<gene>
    <name evidence="1" type="ORF">EVAR_9421_1</name>
</gene>
<proteinExistence type="predicted"/>
<name>A0A4C1UCV3_EUMVA</name>
<evidence type="ECO:0000313" key="1">
    <source>
        <dbReference type="EMBL" id="GBP24323.1"/>
    </source>
</evidence>
<protein>
    <submittedName>
        <fullName evidence="1">Uncharacterized protein</fullName>
    </submittedName>
</protein>
<keyword evidence="2" id="KW-1185">Reference proteome</keyword>
<sequence length="133" mass="14144">MYELCMKRLIGVSEVRDIRKEVSCGNCVCLPACLARDLCLPTLGNRPFESHEGHTHEVLSGLVPLRVHKTDIQPTGVMTPLPNLGSALVVPMADTCKVSGNRGYSVSVRFLGARSQQGALVVSPCPSVGLSAA</sequence>
<dbReference type="AlphaFoldDB" id="A0A4C1UCV3"/>
<evidence type="ECO:0000313" key="2">
    <source>
        <dbReference type="Proteomes" id="UP000299102"/>
    </source>
</evidence>
<comment type="caution">
    <text evidence="1">The sequence shown here is derived from an EMBL/GenBank/DDBJ whole genome shotgun (WGS) entry which is preliminary data.</text>
</comment>
<accession>A0A4C1UCV3</accession>
<organism evidence="1 2">
    <name type="scientific">Eumeta variegata</name>
    <name type="common">Bagworm moth</name>
    <name type="synonym">Eumeta japonica</name>
    <dbReference type="NCBI Taxonomy" id="151549"/>
    <lineage>
        <taxon>Eukaryota</taxon>
        <taxon>Metazoa</taxon>
        <taxon>Ecdysozoa</taxon>
        <taxon>Arthropoda</taxon>
        <taxon>Hexapoda</taxon>
        <taxon>Insecta</taxon>
        <taxon>Pterygota</taxon>
        <taxon>Neoptera</taxon>
        <taxon>Endopterygota</taxon>
        <taxon>Lepidoptera</taxon>
        <taxon>Glossata</taxon>
        <taxon>Ditrysia</taxon>
        <taxon>Tineoidea</taxon>
        <taxon>Psychidae</taxon>
        <taxon>Oiketicinae</taxon>
        <taxon>Eumeta</taxon>
    </lineage>
</organism>
<dbReference type="EMBL" id="BGZK01000160">
    <property type="protein sequence ID" value="GBP24323.1"/>
    <property type="molecule type" value="Genomic_DNA"/>
</dbReference>
<dbReference type="Proteomes" id="UP000299102">
    <property type="component" value="Unassembled WGS sequence"/>
</dbReference>